<name>A0AAN0MEC1_9RHOB</name>
<evidence type="ECO:0000259" key="2">
    <source>
        <dbReference type="Pfam" id="PF12158"/>
    </source>
</evidence>
<reference evidence="5" key="1">
    <citation type="submission" date="2024-04" db="EMBL/GenBank/DDBJ databases">
        <title>Phylogenomic analyses of a clade within the roseobacter group suggest taxonomic reassignments of species of the genera Aestuariivita, Citreicella, Loktanella, Nautella, Pelagibaca, Ruegeria, Thalassobius, Thiobacimonas and Tropicibacter, and the proposal o.</title>
        <authorList>
            <person name="Jeon C.O."/>
        </authorList>
    </citation>
    <scope>NUCLEOTIDE SEQUENCE [LARGE SCALE GENOMIC DNA]</scope>
    <source>
        <strain evidence="3 5">SS1-5</strain>
    </source>
</reference>
<keyword evidence="5" id="KW-1185">Reference proteome</keyword>
<dbReference type="InterPro" id="IPR021994">
    <property type="entry name" value="DUF3592"/>
</dbReference>
<dbReference type="EMBL" id="CP151767">
    <property type="protein sequence ID" value="WZU68017.1"/>
    <property type="molecule type" value="Genomic_DNA"/>
</dbReference>
<keyword evidence="1" id="KW-0472">Membrane</keyword>
<organism evidence="4 5">
    <name type="scientific">Yoonia rhodophyticola</name>
    <dbReference type="NCBI Taxonomy" id="3137370"/>
    <lineage>
        <taxon>Bacteria</taxon>
        <taxon>Pseudomonadati</taxon>
        <taxon>Pseudomonadota</taxon>
        <taxon>Alphaproteobacteria</taxon>
        <taxon>Rhodobacterales</taxon>
        <taxon>Paracoccaceae</taxon>
        <taxon>Yoonia</taxon>
    </lineage>
</organism>
<dbReference type="RefSeq" id="WP_342075654.1">
    <property type="nucleotide sequence ID" value="NZ_CP151767.2"/>
</dbReference>
<feature type="transmembrane region" description="Helical" evidence="1">
    <location>
        <begin position="143"/>
        <end position="162"/>
    </location>
</feature>
<keyword evidence="1" id="KW-0812">Transmembrane</keyword>
<reference evidence="4 5" key="2">
    <citation type="submission" date="2024-08" db="EMBL/GenBank/DDBJ databases">
        <title>Phylogenomic analyses of a clade within the roseobacter group suggest taxonomic reassignments of species of the genera Aestuariivita, Citreicella, Loktanella, Nautella, Pelagibaca, Ruegeria, Thalassobius, Thiobacimonas and Tropicibacter, and the proposal o.</title>
        <authorList>
            <person name="Jeon C.O."/>
        </authorList>
    </citation>
    <scope>NUCLEOTIDE SEQUENCE [LARGE SCALE GENOMIC DNA]</scope>
    <source>
        <strain evidence="4 5">SS1-5</strain>
    </source>
</reference>
<evidence type="ECO:0000313" key="4">
    <source>
        <dbReference type="EMBL" id="WZU68017.1"/>
    </source>
</evidence>
<keyword evidence="1" id="KW-1133">Transmembrane helix</keyword>
<sequence length="168" mass="18826">MSILARFWNLVRVTFLEGMLHRTEDGQRLGFSSRRGWGANLMFAGITGCVIGLAWIAQRAHFELDALTATSEVLEVQEGETSDGDAVYQLTLRWTHEDGTVHVTSPRVKAISYNLPVGTELDIKYDPDNPRDVRVETQEGPWFLPRLILIGSLISFVMGRLLRGNPEA</sequence>
<protein>
    <submittedName>
        <fullName evidence="4">DUF3592 domain-containing protein</fullName>
    </submittedName>
</protein>
<gene>
    <name evidence="4" type="ORF">AABB31_03470</name>
    <name evidence="3" type="ORF">AABB31_14835</name>
</gene>
<feature type="domain" description="DUF3592" evidence="2">
    <location>
        <begin position="72"/>
        <end position="138"/>
    </location>
</feature>
<evidence type="ECO:0000256" key="1">
    <source>
        <dbReference type="SAM" id="Phobius"/>
    </source>
</evidence>
<proteinExistence type="predicted"/>
<dbReference type="Proteomes" id="UP001470809">
    <property type="component" value="Chromosome"/>
</dbReference>
<evidence type="ECO:0000313" key="5">
    <source>
        <dbReference type="Proteomes" id="UP001470809"/>
    </source>
</evidence>
<dbReference type="Pfam" id="PF12158">
    <property type="entry name" value="DUF3592"/>
    <property type="match status" value="1"/>
</dbReference>
<accession>A0AAN0MEC1</accession>
<dbReference type="KEGG" id="yrh:AABB31_03470"/>
<evidence type="ECO:0000313" key="3">
    <source>
        <dbReference type="EMBL" id="WZU66329.1"/>
    </source>
</evidence>
<dbReference type="AlphaFoldDB" id="A0AAN0MEC1"/>
<feature type="transmembrane region" description="Helical" evidence="1">
    <location>
        <begin position="37"/>
        <end position="57"/>
    </location>
</feature>
<dbReference type="EMBL" id="CP151767">
    <property type="protein sequence ID" value="WZU66329.1"/>
    <property type="molecule type" value="Genomic_DNA"/>
</dbReference>
<dbReference type="KEGG" id="yrh:AABB31_14835"/>